<feature type="non-terminal residue" evidence="2">
    <location>
        <position position="1"/>
    </location>
</feature>
<dbReference type="EMBL" id="JAWWNJ010000051">
    <property type="protein sequence ID" value="KAK7016358.1"/>
    <property type="molecule type" value="Genomic_DNA"/>
</dbReference>
<feature type="compositionally biased region" description="Polar residues" evidence="1">
    <location>
        <begin position="234"/>
        <end position="244"/>
    </location>
</feature>
<protein>
    <submittedName>
        <fullName evidence="2">Uncharacterized protein</fullName>
    </submittedName>
</protein>
<comment type="caution">
    <text evidence="2">The sequence shown here is derived from an EMBL/GenBank/DDBJ whole genome shotgun (WGS) entry which is preliminary data.</text>
</comment>
<evidence type="ECO:0000313" key="3">
    <source>
        <dbReference type="Proteomes" id="UP001362999"/>
    </source>
</evidence>
<evidence type="ECO:0000256" key="1">
    <source>
        <dbReference type="SAM" id="MobiDB-lite"/>
    </source>
</evidence>
<keyword evidence="3" id="KW-1185">Reference proteome</keyword>
<dbReference type="AlphaFoldDB" id="A0AAW0ATR7"/>
<organism evidence="2 3">
    <name type="scientific">Favolaschia claudopus</name>
    <dbReference type="NCBI Taxonomy" id="2862362"/>
    <lineage>
        <taxon>Eukaryota</taxon>
        <taxon>Fungi</taxon>
        <taxon>Dikarya</taxon>
        <taxon>Basidiomycota</taxon>
        <taxon>Agaricomycotina</taxon>
        <taxon>Agaricomycetes</taxon>
        <taxon>Agaricomycetidae</taxon>
        <taxon>Agaricales</taxon>
        <taxon>Marasmiineae</taxon>
        <taxon>Mycenaceae</taxon>
        <taxon>Favolaschia</taxon>
    </lineage>
</organism>
<feature type="region of interest" description="Disordered" evidence="1">
    <location>
        <begin position="232"/>
        <end position="268"/>
    </location>
</feature>
<sequence>HLSLLPPPHSPSPPLPSPATPSPSLPHHQPFQAHTCMHTFCTGNLAAGRQKRPSRLKPAGFPQASQAPQLVEDAPRSGAVYLRVYRNASRERGFRVSPRLNLPILSYGVFFFGSRTPRRIPDIFGNSIFRRPASDVGERDDPKLPASAVVSFSKSKVKIQNLISRRPPSADFVQATFRLCLKSSRQREPCANQIDSQVRPPHFESYRAACSDFTASSKSQLCLNTADLADFRGTKSTSPSTTQTDRGKRHAEGPKIQFFSPGLSESKQRHTFERGIKLQGSLTDEDFQDPFEVDVTRGDGTGF</sequence>
<gene>
    <name evidence="2" type="ORF">R3P38DRAFT_3569295</name>
</gene>
<proteinExistence type="predicted"/>
<feature type="region of interest" description="Disordered" evidence="1">
    <location>
        <begin position="1"/>
        <end position="29"/>
    </location>
</feature>
<dbReference type="Proteomes" id="UP001362999">
    <property type="component" value="Unassembled WGS sequence"/>
</dbReference>
<feature type="compositionally biased region" description="Pro residues" evidence="1">
    <location>
        <begin position="1"/>
        <end position="24"/>
    </location>
</feature>
<evidence type="ECO:0000313" key="2">
    <source>
        <dbReference type="EMBL" id="KAK7016358.1"/>
    </source>
</evidence>
<name>A0AAW0ATR7_9AGAR</name>
<reference evidence="2 3" key="1">
    <citation type="journal article" date="2024" name="J Genomics">
        <title>Draft genome sequencing and assembly of Favolaschia claudopus CIRM-BRFM 2984 isolated from oak limbs.</title>
        <authorList>
            <person name="Navarro D."/>
            <person name="Drula E."/>
            <person name="Chaduli D."/>
            <person name="Cazenave R."/>
            <person name="Ahrendt S."/>
            <person name="Wang J."/>
            <person name="Lipzen A."/>
            <person name="Daum C."/>
            <person name="Barry K."/>
            <person name="Grigoriev I.V."/>
            <person name="Favel A."/>
            <person name="Rosso M.N."/>
            <person name="Martin F."/>
        </authorList>
    </citation>
    <scope>NUCLEOTIDE SEQUENCE [LARGE SCALE GENOMIC DNA]</scope>
    <source>
        <strain evidence="2 3">CIRM-BRFM 2984</strain>
    </source>
</reference>
<accession>A0AAW0ATR7</accession>